<feature type="transmembrane region" description="Helical" evidence="1">
    <location>
        <begin position="89"/>
        <end position="120"/>
    </location>
</feature>
<organism evidence="2 3">
    <name type="scientific">Frankliniella fusca</name>
    <dbReference type="NCBI Taxonomy" id="407009"/>
    <lineage>
        <taxon>Eukaryota</taxon>
        <taxon>Metazoa</taxon>
        <taxon>Ecdysozoa</taxon>
        <taxon>Arthropoda</taxon>
        <taxon>Hexapoda</taxon>
        <taxon>Insecta</taxon>
        <taxon>Pterygota</taxon>
        <taxon>Neoptera</taxon>
        <taxon>Paraneoptera</taxon>
        <taxon>Thysanoptera</taxon>
        <taxon>Terebrantia</taxon>
        <taxon>Thripoidea</taxon>
        <taxon>Thripidae</taxon>
        <taxon>Frankliniella</taxon>
    </lineage>
</organism>
<name>A0AAE1GX88_9NEOP</name>
<accession>A0AAE1GX88</accession>
<dbReference type="AlphaFoldDB" id="A0AAE1GX88"/>
<reference evidence="2" key="1">
    <citation type="submission" date="2021-07" db="EMBL/GenBank/DDBJ databases">
        <authorList>
            <person name="Catto M.A."/>
            <person name="Jacobson A."/>
            <person name="Kennedy G."/>
            <person name="Labadie P."/>
            <person name="Hunt B.G."/>
            <person name="Srinivasan R."/>
        </authorList>
    </citation>
    <scope>NUCLEOTIDE SEQUENCE</scope>
    <source>
        <strain evidence="2">PL_HMW_Pooled</strain>
        <tissue evidence="2">Head</tissue>
    </source>
</reference>
<dbReference type="EMBL" id="JAHWGI010000215">
    <property type="protein sequence ID" value="KAK3910902.1"/>
    <property type="molecule type" value="Genomic_DNA"/>
</dbReference>
<keyword evidence="1" id="KW-1133">Transmembrane helix</keyword>
<comment type="caution">
    <text evidence="2">The sequence shown here is derived from an EMBL/GenBank/DDBJ whole genome shotgun (WGS) entry which is preliminary data.</text>
</comment>
<keyword evidence="1" id="KW-0812">Transmembrane</keyword>
<gene>
    <name evidence="2" type="ORF">KUF71_020606</name>
</gene>
<reference evidence="2" key="2">
    <citation type="journal article" date="2023" name="BMC Genomics">
        <title>Pest status, molecular evolution, and epigenetic factors derived from the genome assembly of Frankliniella fusca, a thysanopteran phytovirus vector.</title>
        <authorList>
            <person name="Catto M.A."/>
            <person name="Labadie P.E."/>
            <person name="Jacobson A.L."/>
            <person name="Kennedy G.G."/>
            <person name="Srinivasan R."/>
            <person name="Hunt B.G."/>
        </authorList>
    </citation>
    <scope>NUCLEOTIDE SEQUENCE</scope>
    <source>
        <strain evidence="2">PL_HMW_Pooled</strain>
    </source>
</reference>
<sequence>EEPAVCPDLAAERAQVRHSTHPFVALVRRQLERMEAEEEEEDVDLALSPRPPPCPACPACPRPRSPPCPAACPEQALHLSPPWYDGHPLLVHVLVALAPVLALLCAVLLSAVAALVGALAAPWRSPPPPSDQSCFGRLLDAFLPSWSSYDDAPFIRPF</sequence>
<evidence type="ECO:0000313" key="3">
    <source>
        <dbReference type="Proteomes" id="UP001219518"/>
    </source>
</evidence>
<evidence type="ECO:0000313" key="2">
    <source>
        <dbReference type="EMBL" id="KAK3910902.1"/>
    </source>
</evidence>
<feature type="non-terminal residue" evidence="2">
    <location>
        <position position="1"/>
    </location>
</feature>
<proteinExistence type="predicted"/>
<protein>
    <submittedName>
        <fullName evidence="2">Polycystin-2</fullName>
    </submittedName>
</protein>
<keyword evidence="1" id="KW-0472">Membrane</keyword>
<dbReference type="Proteomes" id="UP001219518">
    <property type="component" value="Unassembled WGS sequence"/>
</dbReference>
<keyword evidence="3" id="KW-1185">Reference proteome</keyword>
<evidence type="ECO:0000256" key="1">
    <source>
        <dbReference type="SAM" id="Phobius"/>
    </source>
</evidence>